<feature type="region of interest" description="Disordered" evidence="1">
    <location>
        <begin position="235"/>
        <end position="256"/>
    </location>
</feature>
<evidence type="ECO:0000313" key="3">
    <source>
        <dbReference type="Proteomes" id="UP000593571"/>
    </source>
</evidence>
<proteinExistence type="predicted"/>
<dbReference type="Proteomes" id="UP000593571">
    <property type="component" value="Unassembled WGS sequence"/>
</dbReference>
<sequence>MFHNLAPRYPPDASQTLQPVPCPLLLPMAPSRAGSVTARVCHAPHDGHLHVDSSAHTQVPSSLPTQCPGLAHTTPSLRQLRGCPSMAQDSPGRVRSNYVPLRDFWPHDASRCFPALRVTFYTFSEIQMLQCKNKQTNKHVTINLLPPRILGMKRSGLRGGLRPNLHVFLPQHLGSLGQVAAVSQNAGAWAHACSCTTSKHETREVTSSQPGVSERVFAYLKHVIWTKSRSFRRNNTQVHNDTAKGPEEKHASSVES</sequence>
<evidence type="ECO:0000313" key="2">
    <source>
        <dbReference type="EMBL" id="KAF6457288.1"/>
    </source>
</evidence>
<dbReference type="AlphaFoldDB" id="A0A7J8GBS6"/>
<protein>
    <submittedName>
        <fullName evidence="2">Uncharacterized protein</fullName>
    </submittedName>
</protein>
<organism evidence="2 3">
    <name type="scientific">Rousettus aegyptiacus</name>
    <name type="common">Egyptian fruit bat</name>
    <name type="synonym">Pteropus aegyptiacus</name>
    <dbReference type="NCBI Taxonomy" id="9407"/>
    <lineage>
        <taxon>Eukaryota</taxon>
        <taxon>Metazoa</taxon>
        <taxon>Chordata</taxon>
        <taxon>Craniata</taxon>
        <taxon>Vertebrata</taxon>
        <taxon>Euteleostomi</taxon>
        <taxon>Mammalia</taxon>
        <taxon>Eutheria</taxon>
        <taxon>Laurasiatheria</taxon>
        <taxon>Chiroptera</taxon>
        <taxon>Yinpterochiroptera</taxon>
        <taxon>Pteropodoidea</taxon>
        <taxon>Pteropodidae</taxon>
        <taxon>Rousettinae</taxon>
        <taxon>Rousettus</taxon>
    </lineage>
</organism>
<feature type="compositionally biased region" description="Basic and acidic residues" evidence="1">
    <location>
        <begin position="241"/>
        <end position="256"/>
    </location>
</feature>
<comment type="caution">
    <text evidence="2">The sequence shown here is derived from an EMBL/GenBank/DDBJ whole genome shotgun (WGS) entry which is preliminary data.</text>
</comment>
<accession>A0A7J8GBS6</accession>
<reference evidence="2 3" key="1">
    <citation type="journal article" date="2020" name="Nature">
        <title>Six reference-quality genomes reveal evolution of bat adaptations.</title>
        <authorList>
            <person name="Jebb D."/>
            <person name="Huang Z."/>
            <person name="Pippel M."/>
            <person name="Hughes G.M."/>
            <person name="Lavrichenko K."/>
            <person name="Devanna P."/>
            <person name="Winkler S."/>
            <person name="Jermiin L.S."/>
            <person name="Skirmuntt E.C."/>
            <person name="Katzourakis A."/>
            <person name="Burkitt-Gray L."/>
            <person name="Ray D.A."/>
            <person name="Sullivan K.A.M."/>
            <person name="Roscito J.G."/>
            <person name="Kirilenko B.M."/>
            <person name="Davalos L.M."/>
            <person name="Corthals A.P."/>
            <person name="Power M.L."/>
            <person name="Jones G."/>
            <person name="Ransome R.D."/>
            <person name="Dechmann D.K.N."/>
            <person name="Locatelli A.G."/>
            <person name="Puechmaille S.J."/>
            <person name="Fedrigo O."/>
            <person name="Jarvis E.D."/>
            <person name="Hiller M."/>
            <person name="Vernes S.C."/>
            <person name="Myers E.W."/>
            <person name="Teeling E.C."/>
        </authorList>
    </citation>
    <scope>NUCLEOTIDE SEQUENCE [LARGE SCALE GENOMIC DNA]</scope>
    <source>
        <strain evidence="2">MRouAeg1</strain>
        <tissue evidence="2">Muscle</tissue>
    </source>
</reference>
<name>A0A7J8GBS6_ROUAE</name>
<dbReference type="EMBL" id="JACASE010000006">
    <property type="protein sequence ID" value="KAF6457288.1"/>
    <property type="molecule type" value="Genomic_DNA"/>
</dbReference>
<gene>
    <name evidence="2" type="ORF">HJG63_011803</name>
</gene>
<keyword evidence="3" id="KW-1185">Reference proteome</keyword>
<evidence type="ECO:0000256" key="1">
    <source>
        <dbReference type="SAM" id="MobiDB-lite"/>
    </source>
</evidence>